<comment type="subunit">
    <text evidence="9">Homodimer.</text>
</comment>
<comment type="caution">
    <text evidence="9">Lacks conserved residue(s) required for the propagation of feature annotation.</text>
</comment>
<dbReference type="Proteomes" id="UP000051297">
    <property type="component" value="Unassembled WGS sequence"/>
</dbReference>
<evidence type="ECO:0000256" key="5">
    <source>
        <dbReference type="ARBA" id="ARBA00022741"/>
    </source>
</evidence>
<protein>
    <recommendedName>
        <fullName evidence="9">Aspartate--tRNA ligase</fullName>
        <ecNumber evidence="9">6.1.1.12</ecNumber>
    </recommendedName>
    <alternativeName>
        <fullName evidence="9">Aspartyl-tRNA synthetase</fullName>
        <shortName evidence="9">AspRS</shortName>
    </alternativeName>
</protein>
<sequence length="436" mass="49755">MERTLSAETPEKIGKKVCLSGWVYNRRDHGKLIFIDLIDRTGITQLVCGEDAAVLNVQDVIRVNGEVKERGEKNINPHLPTGKVEVKVSKIDVLAHSQELPFDITKEKLDVELPTLLDYRPLTLRHPKVKAIFKVQEVIVSSFRQILKGLDFTEFQAPTIVPSVTEGGAQVFPVEYYDKKAFLGQSPQLYKQIMVGVFERDFTVTKAFRAEPSETTRHLSEYVSLDCEMGFLEDWTDLLDLAEKVTLGIFKGIKENCQEEMALYSATLPVYKTHFPRLKLQEAQEVIFKETGRDVRGDPDLSPEDEKDICEWAKKKHGSEMVFITHFPTSKRPFYVHPDPDDSELTLSFDLLGRGLEWVTGGQRIHEYDKLVSNIKKWGNDPKDFELYLQAFKYGMPPHGGFAIGAERVTMQTLGLANIREASLFPRDMKRVDHHL</sequence>
<dbReference type="HAMAP" id="MF_02075">
    <property type="entry name" value="Asp_tRNA_synth_type2"/>
    <property type="match status" value="1"/>
</dbReference>
<dbReference type="InterPro" id="IPR004364">
    <property type="entry name" value="Aa-tRNA-synt_II"/>
</dbReference>
<evidence type="ECO:0000256" key="9">
    <source>
        <dbReference type="HAMAP-Rule" id="MF_02075"/>
    </source>
</evidence>
<dbReference type="PANTHER" id="PTHR43450">
    <property type="entry name" value="ASPARTYL-TRNA SYNTHETASE"/>
    <property type="match status" value="1"/>
</dbReference>
<gene>
    <name evidence="9" type="primary">aspS</name>
    <name evidence="11" type="ORF">XU08_C0001G0065</name>
</gene>
<dbReference type="PRINTS" id="PR01042">
    <property type="entry name" value="TRNASYNTHASP"/>
</dbReference>
<name>A0A0T5ZXW2_UNCKA</name>
<feature type="binding site" evidence="9">
    <location>
        <position position="166"/>
    </location>
    <ligand>
        <name>L-aspartate</name>
        <dbReference type="ChEBI" id="CHEBI:29991"/>
    </ligand>
</feature>
<feature type="binding site" evidence="9">
    <location>
        <position position="364"/>
    </location>
    <ligand>
        <name>L-aspartate</name>
        <dbReference type="ChEBI" id="CHEBI:29991"/>
    </ligand>
</feature>
<dbReference type="FunFam" id="3.30.930.10:FF:000038">
    <property type="entry name" value="Aspartate--tRNA ligase"/>
    <property type="match status" value="1"/>
</dbReference>
<comment type="caution">
    <text evidence="11">The sequence shown here is derived from an EMBL/GenBank/DDBJ whole genome shotgun (WGS) entry which is preliminary data.</text>
</comment>
<dbReference type="AlphaFoldDB" id="A0A0T5ZXW2"/>
<evidence type="ECO:0000259" key="10">
    <source>
        <dbReference type="PROSITE" id="PS50862"/>
    </source>
</evidence>
<proteinExistence type="inferred from homology"/>
<feature type="binding site" evidence="9">
    <location>
        <position position="209"/>
    </location>
    <ligand>
        <name>L-aspartate</name>
        <dbReference type="ChEBI" id="CHEBI:29991"/>
    </ligand>
</feature>
<dbReference type="Gene3D" id="2.40.50.140">
    <property type="entry name" value="Nucleic acid-binding proteins"/>
    <property type="match status" value="1"/>
</dbReference>
<organism evidence="11 12">
    <name type="scientific">candidate division WWE3 bacterium CSP1-7</name>
    <dbReference type="NCBI Taxonomy" id="1576480"/>
    <lineage>
        <taxon>Bacteria</taxon>
        <taxon>Katanobacteria</taxon>
    </lineage>
</organism>
<keyword evidence="6 9" id="KW-0067">ATP-binding</keyword>
<comment type="similarity">
    <text evidence="2 9">Belongs to the class-II aminoacyl-tRNA synthetase family. Type 2 subfamily.</text>
</comment>
<dbReference type="PANTHER" id="PTHR43450:SF1">
    <property type="entry name" value="ASPARTATE--TRNA LIGASE, CYTOPLASMIC"/>
    <property type="match status" value="1"/>
</dbReference>
<comment type="subcellular location">
    <subcellularLocation>
        <location evidence="1 9">Cytoplasm</location>
    </subcellularLocation>
</comment>
<evidence type="ECO:0000313" key="11">
    <source>
        <dbReference type="EMBL" id="KRT67657.1"/>
    </source>
</evidence>
<dbReference type="InterPro" id="IPR004523">
    <property type="entry name" value="Asp-tRNA_synthase_2"/>
</dbReference>
<evidence type="ECO:0000256" key="4">
    <source>
        <dbReference type="ARBA" id="ARBA00022598"/>
    </source>
</evidence>
<dbReference type="InterPro" id="IPR004365">
    <property type="entry name" value="NA-bd_OB_tRNA"/>
</dbReference>
<dbReference type="GO" id="GO:0006422">
    <property type="term" value="P:aspartyl-tRNA aminoacylation"/>
    <property type="evidence" value="ECO:0007669"/>
    <property type="project" value="UniProtKB-UniRule"/>
</dbReference>
<dbReference type="GO" id="GO:0005829">
    <property type="term" value="C:cytosol"/>
    <property type="evidence" value="ECO:0007669"/>
    <property type="project" value="TreeGrafter"/>
</dbReference>
<dbReference type="InterPro" id="IPR002312">
    <property type="entry name" value="Asp/Asn-tRNA-synth_IIb"/>
</dbReference>
<dbReference type="EMBL" id="LDXK01000001">
    <property type="protein sequence ID" value="KRT67657.1"/>
    <property type="molecule type" value="Genomic_DNA"/>
</dbReference>
<feature type="binding site" evidence="9">
    <location>
        <begin position="209"/>
        <end position="211"/>
    </location>
    <ligand>
        <name>ATP</name>
        <dbReference type="ChEBI" id="CHEBI:30616"/>
    </ligand>
</feature>
<dbReference type="SUPFAM" id="SSF50249">
    <property type="entry name" value="Nucleic acid-binding proteins"/>
    <property type="match status" value="1"/>
</dbReference>
<dbReference type="STRING" id="1576480.XU08_C0001G0065"/>
<dbReference type="GO" id="GO:0017101">
    <property type="term" value="C:aminoacyl-tRNA synthetase multienzyme complex"/>
    <property type="evidence" value="ECO:0007669"/>
    <property type="project" value="TreeGrafter"/>
</dbReference>
<keyword evidence="4 9" id="KW-0436">Ligase</keyword>
<dbReference type="CDD" id="cd04317">
    <property type="entry name" value="EcAspRS_like_N"/>
    <property type="match status" value="1"/>
</dbReference>
<evidence type="ECO:0000256" key="6">
    <source>
        <dbReference type="ARBA" id="ARBA00022840"/>
    </source>
</evidence>
<dbReference type="InterPro" id="IPR045864">
    <property type="entry name" value="aa-tRNA-synth_II/BPL/LPL"/>
</dbReference>
<dbReference type="InterPro" id="IPR012340">
    <property type="entry name" value="NA-bd_OB-fold"/>
</dbReference>
<feature type="binding site" evidence="9">
    <location>
        <begin position="217"/>
        <end position="219"/>
    </location>
    <ligand>
        <name>ATP</name>
        <dbReference type="ChEBI" id="CHEBI:30616"/>
    </ligand>
</feature>
<evidence type="ECO:0000256" key="7">
    <source>
        <dbReference type="ARBA" id="ARBA00022917"/>
    </source>
</evidence>
<evidence type="ECO:0000256" key="2">
    <source>
        <dbReference type="ARBA" id="ARBA00005312"/>
    </source>
</evidence>
<dbReference type="Gene3D" id="3.30.930.10">
    <property type="entry name" value="Bira Bifunctional Protein, Domain 2"/>
    <property type="match status" value="1"/>
</dbReference>
<evidence type="ECO:0000256" key="3">
    <source>
        <dbReference type="ARBA" id="ARBA00022490"/>
    </source>
</evidence>
<keyword evidence="7 9" id="KW-0648">Protein biosynthesis</keyword>
<feature type="binding site" evidence="9">
    <location>
        <position position="360"/>
    </location>
    <ligand>
        <name>L-aspartate</name>
        <dbReference type="ChEBI" id="CHEBI:29991"/>
    </ligand>
</feature>
<feature type="domain" description="Aminoacyl-transfer RNA synthetases class-II family profile" evidence="10">
    <location>
        <begin position="133"/>
        <end position="426"/>
    </location>
</feature>
<dbReference type="GO" id="GO:0003723">
    <property type="term" value="F:RNA binding"/>
    <property type="evidence" value="ECO:0007669"/>
    <property type="project" value="TreeGrafter"/>
</dbReference>
<dbReference type="NCBIfam" id="TIGR00458">
    <property type="entry name" value="aspS_nondisc"/>
    <property type="match status" value="1"/>
</dbReference>
<dbReference type="GO" id="GO:0004815">
    <property type="term" value="F:aspartate-tRNA ligase activity"/>
    <property type="evidence" value="ECO:0007669"/>
    <property type="project" value="UniProtKB-UniRule"/>
</dbReference>
<dbReference type="InterPro" id="IPR006195">
    <property type="entry name" value="aa-tRNA-synth_II"/>
</dbReference>
<keyword evidence="5 9" id="KW-0547">Nucleotide-binding</keyword>
<dbReference type="GO" id="GO:0005524">
    <property type="term" value="F:ATP binding"/>
    <property type="evidence" value="ECO:0007669"/>
    <property type="project" value="UniProtKB-UniRule"/>
</dbReference>
<feature type="region of interest" description="Aspartate" evidence="9">
    <location>
        <begin position="188"/>
        <end position="191"/>
    </location>
</feature>
<evidence type="ECO:0000256" key="8">
    <source>
        <dbReference type="ARBA" id="ARBA00023146"/>
    </source>
</evidence>
<comment type="catalytic activity">
    <reaction evidence="9">
        <text>tRNA(Asp) + L-aspartate + ATP = L-aspartyl-tRNA(Asp) + AMP + diphosphate</text>
        <dbReference type="Rhea" id="RHEA:19649"/>
        <dbReference type="Rhea" id="RHEA-COMP:9660"/>
        <dbReference type="Rhea" id="RHEA-COMP:9678"/>
        <dbReference type="ChEBI" id="CHEBI:29991"/>
        <dbReference type="ChEBI" id="CHEBI:30616"/>
        <dbReference type="ChEBI" id="CHEBI:33019"/>
        <dbReference type="ChEBI" id="CHEBI:78442"/>
        <dbReference type="ChEBI" id="CHEBI:78516"/>
        <dbReference type="ChEBI" id="CHEBI:456215"/>
        <dbReference type="EC" id="6.1.1.12"/>
    </reaction>
</comment>
<reference evidence="11 12" key="1">
    <citation type="submission" date="2015-05" db="EMBL/GenBank/DDBJ databases">
        <title>Critical biogeochemical functions in the subsurface are associated with bacteria from new phyla and little studied lineages.</title>
        <authorList>
            <person name="Hug L.A."/>
            <person name="Thomas B.C."/>
            <person name="Sharon I."/>
            <person name="Brown C.T."/>
            <person name="Sharma R."/>
            <person name="Hettich R.L."/>
            <person name="Wilkins M.J."/>
            <person name="Williams K.H."/>
            <person name="Singh A."/>
            <person name="Banfield J.F."/>
        </authorList>
    </citation>
    <scope>NUCLEOTIDE SEQUENCE [LARGE SCALE GENOMIC DNA]</scope>
    <source>
        <strain evidence="11">CSP1-7</strain>
    </source>
</reference>
<dbReference type="Pfam" id="PF00152">
    <property type="entry name" value="tRNA-synt_2"/>
    <property type="match status" value="1"/>
</dbReference>
<dbReference type="InterPro" id="IPR047089">
    <property type="entry name" value="Asp-tRNA-ligase_1_N"/>
</dbReference>
<evidence type="ECO:0000256" key="1">
    <source>
        <dbReference type="ARBA" id="ARBA00004496"/>
    </source>
</evidence>
<evidence type="ECO:0000313" key="12">
    <source>
        <dbReference type="Proteomes" id="UP000051297"/>
    </source>
</evidence>
<comment type="function">
    <text evidence="9">Catalyzes the attachment of L-aspartate to tRNA(Asp) in a two-step reaction: L-aspartate is first activated by ATP to form Asp-AMP and then transferred to the acceptor end of tRNA(Asp).</text>
</comment>
<accession>A0A0T5ZXW2</accession>
<dbReference type="PATRIC" id="fig|1576480.3.peg.66"/>
<dbReference type="PROSITE" id="PS50862">
    <property type="entry name" value="AA_TRNA_LIGASE_II"/>
    <property type="match status" value="1"/>
</dbReference>
<dbReference type="SUPFAM" id="SSF55681">
    <property type="entry name" value="Class II aaRS and biotin synthetases"/>
    <property type="match status" value="1"/>
</dbReference>
<feature type="binding site" evidence="9">
    <location>
        <begin position="405"/>
        <end position="408"/>
    </location>
    <ligand>
        <name>ATP</name>
        <dbReference type="ChEBI" id="CHEBI:30616"/>
    </ligand>
</feature>
<keyword evidence="3 9" id="KW-0963">Cytoplasm</keyword>
<dbReference type="EC" id="6.1.1.12" evidence="9"/>
<dbReference type="NCBIfam" id="NF003483">
    <property type="entry name" value="PRK05159.1"/>
    <property type="match status" value="1"/>
</dbReference>
<keyword evidence="8 9" id="KW-0030">Aminoacyl-tRNA synthetase</keyword>
<feature type="binding site" evidence="9">
    <location>
        <position position="357"/>
    </location>
    <ligand>
        <name>ATP</name>
        <dbReference type="ChEBI" id="CHEBI:30616"/>
    </ligand>
</feature>
<dbReference type="Pfam" id="PF01336">
    <property type="entry name" value="tRNA_anti-codon"/>
    <property type="match status" value="1"/>
</dbReference>